<organism evidence="1 2">
    <name type="scientific">Thiohalocapsa marina</name>
    <dbReference type="NCBI Taxonomy" id="424902"/>
    <lineage>
        <taxon>Bacteria</taxon>
        <taxon>Pseudomonadati</taxon>
        <taxon>Pseudomonadota</taxon>
        <taxon>Gammaproteobacteria</taxon>
        <taxon>Chromatiales</taxon>
        <taxon>Chromatiaceae</taxon>
        <taxon>Thiohalocapsa</taxon>
    </lineage>
</organism>
<gene>
    <name evidence="1" type="ORF">F2Q65_18270</name>
</gene>
<dbReference type="Proteomes" id="UP000322981">
    <property type="component" value="Unassembled WGS sequence"/>
</dbReference>
<reference evidence="1 2" key="1">
    <citation type="submission" date="2019-09" db="EMBL/GenBank/DDBJ databases">
        <title>Whole-genome sequence of the purple sulfur bacterium Thiohalocapsa marina DSM 19078.</title>
        <authorList>
            <person name="Kyndt J.A."/>
            <person name="Meyer T.E."/>
        </authorList>
    </citation>
    <scope>NUCLEOTIDE SEQUENCE [LARGE SCALE GENOMIC DNA]</scope>
    <source>
        <strain evidence="1 2">DSM 19078</strain>
    </source>
</reference>
<name>A0A5M8FEU2_9GAMM</name>
<dbReference type="EMBL" id="VWXX01000051">
    <property type="protein sequence ID" value="KAA6182226.1"/>
    <property type="molecule type" value="Genomic_DNA"/>
</dbReference>
<keyword evidence="2" id="KW-1185">Reference proteome</keyword>
<evidence type="ECO:0000313" key="1">
    <source>
        <dbReference type="EMBL" id="KAA6182226.1"/>
    </source>
</evidence>
<dbReference type="AlphaFoldDB" id="A0A5M8FEU2"/>
<dbReference type="RefSeq" id="WP_150094838.1">
    <property type="nucleotide sequence ID" value="NZ_VWXX01000051.1"/>
</dbReference>
<sequence length="83" mass="8925">MTIELIATIRSPSFNLKRTARIPTDTYVCGLGSISASAEGWILANALQAASQAQRLALRLRFGPGITGSRANRRSEPRSLPLS</sequence>
<accession>A0A5M8FEU2</accession>
<evidence type="ECO:0000313" key="2">
    <source>
        <dbReference type="Proteomes" id="UP000322981"/>
    </source>
</evidence>
<comment type="caution">
    <text evidence="1">The sequence shown here is derived from an EMBL/GenBank/DDBJ whole genome shotgun (WGS) entry which is preliminary data.</text>
</comment>
<protein>
    <submittedName>
        <fullName evidence="1">Uncharacterized protein</fullName>
    </submittedName>
</protein>
<proteinExistence type="predicted"/>